<evidence type="ECO:0000313" key="9">
    <source>
        <dbReference type="EMBL" id="QCI06206.1"/>
    </source>
</evidence>
<dbReference type="Pfam" id="PF01281">
    <property type="entry name" value="Ribosomal_L9_N"/>
    <property type="match status" value="1"/>
</dbReference>
<dbReference type="GO" id="GO:0006412">
    <property type="term" value="P:translation"/>
    <property type="evidence" value="ECO:0007669"/>
    <property type="project" value="InterPro"/>
</dbReference>
<dbReference type="InterPro" id="IPR020069">
    <property type="entry name" value="Ribosomal_bL9_C"/>
</dbReference>
<comment type="similarity">
    <text evidence="1">Belongs to the bacterial ribosomal protein bL9 family.</text>
</comment>
<keyword evidence="4 9" id="KW-0689">Ribosomal protein</keyword>
<geneLocation type="plastid" evidence="9"/>
<keyword evidence="5" id="KW-0687">Ribonucleoprotein</keyword>
<feature type="domain" description="Large ribosomal subunit protein bL9 C-terminal" evidence="8">
    <location>
        <begin position="69"/>
        <end position="150"/>
    </location>
</feature>
<dbReference type="SUPFAM" id="SSF55653">
    <property type="entry name" value="Ribosomal protein L9 C-domain"/>
    <property type="match status" value="1"/>
</dbReference>
<gene>
    <name evidence="9" type="primary">rpl9</name>
</gene>
<evidence type="ECO:0000256" key="5">
    <source>
        <dbReference type="ARBA" id="ARBA00023274"/>
    </source>
</evidence>
<evidence type="ECO:0000256" key="1">
    <source>
        <dbReference type="ARBA" id="ARBA00010605"/>
    </source>
</evidence>
<keyword evidence="2" id="KW-0699">rRNA-binding</keyword>
<dbReference type="GO" id="GO:0005840">
    <property type="term" value="C:ribosome"/>
    <property type="evidence" value="ECO:0007669"/>
    <property type="project" value="UniProtKB-KW"/>
</dbReference>
<dbReference type="Gene3D" id="3.40.5.10">
    <property type="entry name" value="Ribosomal protein L9, N-terminal domain"/>
    <property type="match status" value="1"/>
</dbReference>
<organism evidence="9">
    <name type="scientific">Dicranema revolutum</name>
    <dbReference type="NCBI Taxonomy" id="239144"/>
    <lineage>
        <taxon>Eukaryota</taxon>
        <taxon>Rhodophyta</taxon>
        <taxon>Florideophyceae</taxon>
        <taxon>Rhodymeniophycidae</taxon>
        <taxon>Gigartinales</taxon>
        <taxon>Dicranemataceae</taxon>
        <taxon>Dicranema</taxon>
    </lineage>
</organism>
<dbReference type="SUPFAM" id="SSF55658">
    <property type="entry name" value="L9 N-domain-like"/>
    <property type="match status" value="1"/>
</dbReference>
<dbReference type="InterPro" id="IPR020594">
    <property type="entry name" value="Ribosomal_bL9_bac/chp"/>
</dbReference>
<evidence type="ECO:0000256" key="6">
    <source>
        <dbReference type="ARBA" id="ARBA00035427"/>
    </source>
</evidence>
<dbReference type="NCBIfam" id="TIGR00158">
    <property type="entry name" value="L9"/>
    <property type="match status" value="1"/>
</dbReference>
<accession>A0A4D6WS51</accession>
<dbReference type="EMBL" id="MK814651">
    <property type="protein sequence ID" value="QCI06206.1"/>
    <property type="molecule type" value="Genomic_DNA"/>
</dbReference>
<name>A0A4D6WS51_9FLOR</name>
<dbReference type="Gene3D" id="3.10.430.100">
    <property type="entry name" value="Ribosomal protein L9, C-terminal domain"/>
    <property type="match status" value="1"/>
</dbReference>
<sequence>MPKKTLIILKETRENIGNKRDIVKVNAGYAFNYLIPQNIAELATPGKLKHLKMFETIKFQQVETLKTKAQITSSHLKNMRKLIIGKQSKHKKQIFGRVQIKEIVDKILQYTGSQLDKKQFDTSVITKTGIYNISIHIFKNIKISFKLYVIKETILTCF</sequence>
<dbReference type="InterPro" id="IPR036935">
    <property type="entry name" value="Ribosomal_bL9_N_sf"/>
</dbReference>
<dbReference type="PANTHER" id="PTHR21368">
    <property type="entry name" value="50S RIBOSOMAL PROTEIN L9"/>
    <property type="match status" value="1"/>
</dbReference>
<evidence type="ECO:0000256" key="3">
    <source>
        <dbReference type="ARBA" id="ARBA00022884"/>
    </source>
</evidence>
<dbReference type="GO" id="GO:1990904">
    <property type="term" value="C:ribonucleoprotein complex"/>
    <property type="evidence" value="ECO:0007669"/>
    <property type="project" value="UniProtKB-KW"/>
</dbReference>
<dbReference type="HAMAP" id="MF_00503">
    <property type="entry name" value="Ribosomal_bL9"/>
    <property type="match status" value="1"/>
</dbReference>
<evidence type="ECO:0000259" key="7">
    <source>
        <dbReference type="Pfam" id="PF01281"/>
    </source>
</evidence>
<dbReference type="InterPro" id="IPR009027">
    <property type="entry name" value="Ribosomal_bL9/RNase_H1_N"/>
</dbReference>
<dbReference type="GO" id="GO:0019843">
    <property type="term" value="F:rRNA binding"/>
    <property type="evidence" value="ECO:0007669"/>
    <property type="project" value="UniProtKB-KW"/>
</dbReference>
<reference evidence="9" key="2">
    <citation type="submission" date="2019-04" db="EMBL/GenBank/DDBJ databases">
        <authorList>
            <person name="Pasella M."/>
        </authorList>
    </citation>
    <scope>NUCLEOTIDE SEQUENCE</scope>
    <source>
        <strain evidence="9">VRM320</strain>
    </source>
</reference>
<reference evidence="9" key="1">
    <citation type="journal article" date="2019" name="Mol. Phylogenet. Evol.">
        <title>Morphological evolution and classification of the red algal order Ceramiales inferred using plastid phylogenomics.</title>
        <authorList>
            <person name="Diaz-Tapia P."/>
            <person name="Pasella M.M."/>
            <person name="Verbruggen H."/>
            <person name="Maggs C.A."/>
        </authorList>
    </citation>
    <scope>NUCLEOTIDE SEQUENCE</scope>
    <source>
        <strain evidence="9">VRM320</strain>
    </source>
</reference>
<evidence type="ECO:0000259" key="8">
    <source>
        <dbReference type="Pfam" id="PF03948"/>
    </source>
</evidence>
<evidence type="ECO:0000256" key="4">
    <source>
        <dbReference type="ARBA" id="ARBA00022980"/>
    </source>
</evidence>
<dbReference type="InterPro" id="IPR020070">
    <property type="entry name" value="Ribosomal_bL9_N"/>
</dbReference>
<keyword evidence="9" id="KW-0934">Plastid</keyword>
<feature type="domain" description="Ribosomal protein L9" evidence="7">
    <location>
        <begin position="7"/>
        <end position="51"/>
    </location>
</feature>
<dbReference type="GO" id="GO:0003735">
    <property type="term" value="F:structural constituent of ribosome"/>
    <property type="evidence" value="ECO:0007669"/>
    <property type="project" value="InterPro"/>
</dbReference>
<evidence type="ECO:0000256" key="2">
    <source>
        <dbReference type="ARBA" id="ARBA00022730"/>
    </source>
</evidence>
<dbReference type="InterPro" id="IPR036791">
    <property type="entry name" value="Ribosomal_bL9_C_sf"/>
</dbReference>
<protein>
    <recommendedName>
        <fullName evidence="6">50S ribosomal protein L9, chloroplastic</fullName>
    </recommendedName>
</protein>
<dbReference type="AlphaFoldDB" id="A0A4D6WS51"/>
<proteinExistence type="inferred from homology"/>
<keyword evidence="3" id="KW-0694">RNA-binding</keyword>
<dbReference type="InterPro" id="IPR000244">
    <property type="entry name" value="Ribosomal_bL9"/>
</dbReference>
<dbReference type="Pfam" id="PF03948">
    <property type="entry name" value="Ribosomal_L9_C"/>
    <property type="match status" value="1"/>
</dbReference>